<evidence type="ECO:0000256" key="1">
    <source>
        <dbReference type="SAM" id="SignalP"/>
    </source>
</evidence>
<evidence type="ECO:0000313" key="3">
    <source>
        <dbReference type="Proteomes" id="UP000619238"/>
    </source>
</evidence>
<comment type="caution">
    <text evidence="2">The sequence shown here is derived from an EMBL/GenBank/DDBJ whole genome shotgun (WGS) entry which is preliminary data.</text>
</comment>
<dbReference type="Proteomes" id="UP000619238">
    <property type="component" value="Unassembled WGS sequence"/>
</dbReference>
<dbReference type="PROSITE" id="PS51257">
    <property type="entry name" value="PROKAR_LIPOPROTEIN"/>
    <property type="match status" value="1"/>
</dbReference>
<sequence>MKKKLKKLSKSLIAVGIVFATILFSSCETEDMNFDTTDQNIEDSTTNNFTSKMTCDCDTILALDLDLNNDGNFTADDLLHLQVILNYLDFDYDGCIDGPSRTSNTGDFSLWIGNGGVHVPYNFRDYNDDGVTNSNDVAYAFLAIVPQFGAISGDEELCQEDIDCLLAYLVGNLNC</sequence>
<name>A0ABR7QBW4_9FLAO</name>
<accession>A0ABR7QBW4</accession>
<evidence type="ECO:0000313" key="2">
    <source>
        <dbReference type="EMBL" id="MBC8756071.1"/>
    </source>
</evidence>
<dbReference type="RefSeq" id="WP_187563110.1">
    <property type="nucleotide sequence ID" value="NZ_JACGWS010000009.1"/>
</dbReference>
<keyword evidence="3" id="KW-1185">Reference proteome</keyword>
<feature type="chain" id="PRO_5045989793" description="Dockerin domain-containing protein" evidence="1">
    <location>
        <begin position="21"/>
        <end position="175"/>
    </location>
</feature>
<proteinExistence type="predicted"/>
<feature type="signal peptide" evidence="1">
    <location>
        <begin position="1"/>
        <end position="20"/>
    </location>
</feature>
<dbReference type="EMBL" id="JACGWS010000009">
    <property type="protein sequence ID" value="MBC8756071.1"/>
    <property type="molecule type" value="Genomic_DNA"/>
</dbReference>
<reference evidence="2 3" key="1">
    <citation type="submission" date="2020-07" db="EMBL/GenBank/DDBJ databases">
        <title>Description of Kordia aestuariivivens sp. nov., isolated from a tidal flat.</title>
        <authorList>
            <person name="Park S."/>
            <person name="Yoon J.-H."/>
        </authorList>
    </citation>
    <scope>NUCLEOTIDE SEQUENCE [LARGE SCALE GENOMIC DNA]</scope>
    <source>
        <strain evidence="2 3">YSTF-M3</strain>
    </source>
</reference>
<organism evidence="2 3">
    <name type="scientific">Kordia aestuariivivens</name>
    <dbReference type="NCBI Taxonomy" id="2759037"/>
    <lineage>
        <taxon>Bacteria</taxon>
        <taxon>Pseudomonadati</taxon>
        <taxon>Bacteroidota</taxon>
        <taxon>Flavobacteriia</taxon>
        <taxon>Flavobacteriales</taxon>
        <taxon>Flavobacteriaceae</taxon>
        <taxon>Kordia</taxon>
    </lineage>
</organism>
<protein>
    <recommendedName>
        <fullName evidence="4">Dockerin domain-containing protein</fullName>
    </recommendedName>
</protein>
<evidence type="ECO:0008006" key="4">
    <source>
        <dbReference type="Google" id="ProtNLM"/>
    </source>
</evidence>
<gene>
    <name evidence="2" type="ORF">H2O64_15445</name>
</gene>
<keyword evidence="1" id="KW-0732">Signal</keyword>